<name>A0A2M4CAQ7_9DIPT</name>
<evidence type="ECO:0000313" key="2">
    <source>
        <dbReference type="EMBL" id="MBW62394.1"/>
    </source>
</evidence>
<feature type="region of interest" description="Disordered" evidence="1">
    <location>
        <begin position="60"/>
        <end position="85"/>
    </location>
</feature>
<proteinExistence type="predicted"/>
<dbReference type="AlphaFoldDB" id="A0A2M4CAQ7"/>
<organism evidence="2">
    <name type="scientific">Anopheles marajoara</name>
    <dbReference type="NCBI Taxonomy" id="58244"/>
    <lineage>
        <taxon>Eukaryota</taxon>
        <taxon>Metazoa</taxon>
        <taxon>Ecdysozoa</taxon>
        <taxon>Arthropoda</taxon>
        <taxon>Hexapoda</taxon>
        <taxon>Insecta</taxon>
        <taxon>Pterygota</taxon>
        <taxon>Neoptera</taxon>
        <taxon>Endopterygota</taxon>
        <taxon>Diptera</taxon>
        <taxon>Nematocera</taxon>
        <taxon>Culicoidea</taxon>
        <taxon>Culicidae</taxon>
        <taxon>Anophelinae</taxon>
        <taxon>Anopheles</taxon>
    </lineage>
</organism>
<reference evidence="2" key="1">
    <citation type="submission" date="2018-01" db="EMBL/GenBank/DDBJ databases">
        <title>An insight into the sialome of Amazonian anophelines.</title>
        <authorList>
            <person name="Ribeiro J.M."/>
            <person name="Scarpassa V."/>
            <person name="Calvo E."/>
        </authorList>
    </citation>
    <scope>NUCLEOTIDE SEQUENCE</scope>
    <source>
        <tissue evidence="2">Salivary glands</tissue>
    </source>
</reference>
<feature type="compositionally biased region" description="Gly residues" evidence="1">
    <location>
        <begin position="60"/>
        <end position="77"/>
    </location>
</feature>
<accession>A0A2M4CAQ7</accession>
<sequence>MMKLSSLLAGSSGSDSLAGGAVTLAFGAGDGSCFFSFVRRGAAGSSNGAGEGIAGAGDAGVGTEDGGTGSAGFGTSLGLGTSTAG</sequence>
<evidence type="ECO:0000256" key="1">
    <source>
        <dbReference type="SAM" id="MobiDB-lite"/>
    </source>
</evidence>
<protein>
    <submittedName>
        <fullName evidence="2">Putative secreted protein</fullName>
    </submittedName>
</protein>
<dbReference type="EMBL" id="GGFJ01013253">
    <property type="protein sequence ID" value="MBW62394.1"/>
    <property type="molecule type" value="Transcribed_RNA"/>
</dbReference>